<dbReference type="PANTHER" id="PTHR30413:SF8">
    <property type="entry name" value="TRANSPORT PERMEASE PROTEIN"/>
    <property type="match status" value="1"/>
</dbReference>
<evidence type="ECO:0000259" key="9">
    <source>
        <dbReference type="PROSITE" id="PS51012"/>
    </source>
</evidence>
<name>E6Q5S4_9ZZZZ</name>
<keyword evidence="2" id="KW-0813">Transport</keyword>
<dbReference type="EMBL" id="CABO01000039">
    <property type="protein sequence ID" value="CBI02545.1"/>
    <property type="molecule type" value="Genomic_DNA"/>
</dbReference>
<evidence type="ECO:0000256" key="8">
    <source>
        <dbReference type="SAM" id="Phobius"/>
    </source>
</evidence>
<keyword evidence="3" id="KW-1003">Cell membrane</keyword>
<feature type="transmembrane region" description="Helical" evidence="8">
    <location>
        <begin position="48"/>
        <end position="69"/>
    </location>
</feature>
<dbReference type="GO" id="GO:0140359">
    <property type="term" value="F:ABC-type transporter activity"/>
    <property type="evidence" value="ECO:0007669"/>
    <property type="project" value="InterPro"/>
</dbReference>
<dbReference type="InterPro" id="IPR013525">
    <property type="entry name" value="ABC2_TM"/>
</dbReference>
<dbReference type="GO" id="GO:0005886">
    <property type="term" value="C:plasma membrane"/>
    <property type="evidence" value="ECO:0007669"/>
    <property type="project" value="UniProtKB-SubCell"/>
</dbReference>
<evidence type="ECO:0000256" key="2">
    <source>
        <dbReference type="ARBA" id="ARBA00022448"/>
    </source>
</evidence>
<evidence type="ECO:0000256" key="4">
    <source>
        <dbReference type="ARBA" id="ARBA00022519"/>
    </source>
</evidence>
<proteinExistence type="predicted"/>
<evidence type="ECO:0000256" key="5">
    <source>
        <dbReference type="ARBA" id="ARBA00022692"/>
    </source>
</evidence>
<feature type="transmembrane region" description="Helical" evidence="8">
    <location>
        <begin position="165"/>
        <end position="187"/>
    </location>
</feature>
<feature type="transmembrane region" description="Helical" evidence="8">
    <location>
        <begin position="81"/>
        <end position="98"/>
    </location>
</feature>
<reference evidence="10" key="1">
    <citation type="submission" date="2009-10" db="EMBL/GenBank/DDBJ databases">
        <title>Diversity of trophic interactions inside an arsenic-rich microbial ecosystem.</title>
        <authorList>
            <person name="Bertin P.N."/>
            <person name="Heinrich-Salmeron A."/>
            <person name="Pelletier E."/>
            <person name="Goulhen-Chollet F."/>
            <person name="Arsene-Ploetze F."/>
            <person name="Gallien S."/>
            <person name="Calteau A."/>
            <person name="Vallenet D."/>
            <person name="Casiot C."/>
            <person name="Chane-Woon-Ming B."/>
            <person name="Giloteaux L."/>
            <person name="Barakat M."/>
            <person name="Bonnefoy V."/>
            <person name="Bruneel O."/>
            <person name="Chandler M."/>
            <person name="Cleiss J."/>
            <person name="Duran R."/>
            <person name="Elbaz-Poulichet F."/>
            <person name="Fonknechten N."/>
            <person name="Lauga B."/>
            <person name="Mornico D."/>
            <person name="Ortet P."/>
            <person name="Schaeffer C."/>
            <person name="Siguier P."/>
            <person name="Alexander Thil Smith A."/>
            <person name="Van Dorsselaer A."/>
            <person name="Weissenbach J."/>
            <person name="Medigue C."/>
            <person name="Le Paslier D."/>
        </authorList>
    </citation>
    <scope>NUCLEOTIDE SEQUENCE</scope>
</reference>
<feature type="transmembrane region" description="Helical" evidence="8">
    <location>
        <begin position="124"/>
        <end position="153"/>
    </location>
</feature>
<dbReference type="InterPro" id="IPR047817">
    <property type="entry name" value="ABC2_TM_bact-type"/>
</dbReference>
<dbReference type="AlphaFoldDB" id="E6Q5S4"/>
<evidence type="ECO:0000313" key="10">
    <source>
        <dbReference type="EMBL" id="CBI02545.1"/>
    </source>
</evidence>
<keyword evidence="5 8" id="KW-0812">Transmembrane</keyword>
<keyword evidence="4" id="KW-0997">Cell inner membrane</keyword>
<feature type="domain" description="ABC transmembrane type-2" evidence="9">
    <location>
        <begin position="49"/>
        <end position="271"/>
    </location>
</feature>
<feature type="transmembrane region" description="Helical" evidence="8">
    <location>
        <begin position="193"/>
        <end position="213"/>
    </location>
</feature>
<evidence type="ECO:0000256" key="6">
    <source>
        <dbReference type="ARBA" id="ARBA00022989"/>
    </source>
</evidence>
<protein>
    <submittedName>
        <fullName evidence="10">Permease protein of ABC transporter</fullName>
    </submittedName>
</protein>
<comment type="caution">
    <text evidence="10">The sequence shown here is derived from an EMBL/GenBank/DDBJ whole genome shotgun (WGS) entry which is preliminary data.</text>
</comment>
<dbReference type="PROSITE" id="PS51012">
    <property type="entry name" value="ABC_TM2"/>
    <property type="match status" value="1"/>
</dbReference>
<dbReference type="GO" id="GO:0015920">
    <property type="term" value="P:lipopolysaccharide transport"/>
    <property type="evidence" value="ECO:0007669"/>
    <property type="project" value="TreeGrafter"/>
</dbReference>
<keyword evidence="6 8" id="KW-1133">Transmembrane helix</keyword>
<organism evidence="10">
    <name type="scientific">mine drainage metagenome</name>
    <dbReference type="NCBI Taxonomy" id="410659"/>
    <lineage>
        <taxon>unclassified sequences</taxon>
        <taxon>metagenomes</taxon>
        <taxon>ecological metagenomes</taxon>
    </lineage>
</organism>
<gene>
    <name evidence="10" type="ORF">CARN4_2393</name>
</gene>
<dbReference type="PANTHER" id="PTHR30413">
    <property type="entry name" value="INNER MEMBRANE TRANSPORT PERMEASE"/>
    <property type="match status" value="1"/>
</dbReference>
<comment type="subcellular location">
    <subcellularLocation>
        <location evidence="1">Cell inner membrane</location>
        <topology evidence="1">Multi-pass membrane protein</topology>
    </subcellularLocation>
</comment>
<evidence type="ECO:0000256" key="3">
    <source>
        <dbReference type="ARBA" id="ARBA00022475"/>
    </source>
</evidence>
<keyword evidence="7 8" id="KW-0472">Membrane</keyword>
<sequence length="279" mass="30417">MRVCSDSRSEGEERLVLTRMLGASPRRYFEIVTVLAARYVKVRYRGSALGIFWSVLNPLIMTCLYTVVFGHAFRGAFGGSIVDYLFAVFVGLSSMNYFSSSTSQALQSVVSNGLLLNKMRLPAAAFPVATILSNTLQLVFGIVPILLIVAVLLGHNPLGAPLILVPLLSLVLLALGAALAVSALYVFFRDIPYLYELFVFVVFVATPVFYPLSIISPRFQPYFRLNPLTTIIGELRFIVVRGGIPSVESLLGTLALGIIALVAGGALFARLSPRFIDYL</sequence>
<accession>E6Q5S4</accession>
<evidence type="ECO:0000256" key="7">
    <source>
        <dbReference type="ARBA" id="ARBA00023136"/>
    </source>
</evidence>
<feature type="transmembrane region" description="Helical" evidence="8">
    <location>
        <begin position="250"/>
        <end position="269"/>
    </location>
</feature>
<dbReference type="Pfam" id="PF01061">
    <property type="entry name" value="ABC2_membrane"/>
    <property type="match status" value="1"/>
</dbReference>
<evidence type="ECO:0000256" key="1">
    <source>
        <dbReference type="ARBA" id="ARBA00004429"/>
    </source>
</evidence>